<evidence type="ECO:0000256" key="4">
    <source>
        <dbReference type="ARBA" id="ARBA00022801"/>
    </source>
</evidence>
<keyword evidence="7" id="KW-1015">Disulfide bond</keyword>
<evidence type="ECO:0000256" key="8">
    <source>
        <dbReference type="ARBA" id="ARBA00052079"/>
    </source>
</evidence>
<evidence type="ECO:0000256" key="1">
    <source>
        <dbReference type="ARBA" id="ARBA00022659"/>
    </source>
</evidence>
<dbReference type="FunFam" id="2.40.10.10:FF:000120">
    <property type="entry name" value="Putative serine protease"/>
    <property type="match status" value="1"/>
</dbReference>
<evidence type="ECO:0000313" key="13">
    <source>
        <dbReference type="Proteomes" id="UP001497623"/>
    </source>
</evidence>
<keyword evidence="2" id="KW-0645">Protease</keyword>
<dbReference type="SUPFAM" id="SSF50494">
    <property type="entry name" value="Trypsin-like serine proteases"/>
    <property type="match status" value="1"/>
</dbReference>
<dbReference type="Proteomes" id="UP001497623">
    <property type="component" value="Unassembled WGS sequence"/>
</dbReference>
<evidence type="ECO:0000256" key="6">
    <source>
        <dbReference type="ARBA" id="ARBA00022825"/>
    </source>
</evidence>
<keyword evidence="3" id="KW-0732">Signal</keyword>
<reference evidence="12 13" key="1">
    <citation type="submission" date="2024-05" db="EMBL/GenBank/DDBJ databases">
        <authorList>
            <person name="Wallberg A."/>
        </authorList>
    </citation>
    <scope>NUCLEOTIDE SEQUENCE [LARGE SCALE GENOMIC DNA]</scope>
</reference>
<comment type="catalytic activity">
    <reaction evidence="8">
        <text>Selective cleavage of 103-Arg-|-Ser-104 and 124-Ile-|-Ile-125 bonds in Limulus clotting factor B to form activated factor B. Cleavage of -Pro-Arg-|-Xaa- bonds in synthetic substrates.</text>
        <dbReference type="EC" id="3.4.21.84"/>
    </reaction>
</comment>
<dbReference type="PROSITE" id="PS00135">
    <property type="entry name" value="TRYPSIN_SER"/>
    <property type="match status" value="1"/>
</dbReference>
<dbReference type="AlphaFoldDB" id="A0AAV2QXM7"/>
<feature type="region of interest" description="Disordered" evidence="10">
    <location>
        <begin position="42"/>
        <end position="93"/>
    </location>
</feature>
<protein>
    <recommendedName>
        <fullName evidence="9">limulus clotting factor C</fullName>
        <ecNumber evidence="9">3.4.21.84</ecNumber>
    </recommendedName>
</protein>
<dbReference type="PANTHER" id="PTHR24253">
    <property type="entry name" value="TRANSMEMBRANE PROTEASE SERINE"/>
    <property type="match status" value="1"/>
</dbReference>
<organism evidence="12 13">
    <name type="scientific">Meganyctiphanes norvegica</name>
    <name type="common">Northern krill</name>
    <name type="synonym">Thysanopoda norvegica</name>
    <dbReference type="NCBI Taxonomy" id="48144"/>
    <lineage>
        <taxon>Eukaryota</taxon>
        <taxon>Metazoa</taxon>
        <taxon>Ecdysozoa</taxon>
        <taxon>Arthropoda</taxon>
        <taxon>Crustacea</taxon>
        <taxon>Multicrustacea</taxon>
        <taxon>Malacostraca</taxon>
        <taxon>Eumalacostraca</taxon>
        <taxon>Eucarida</taxon>
        <taxon>Euphausiacea</taxon>
        <taxon>Euphausiidae</taxon>
        <taxon>Meganyctiphanes</taxon>
    </lineage>
</organism>
<evidence type="ECO:0000256" key="10">
    <source>
        <dbReference type="SAM" id="MobiDB-lite"/>
    </source>
</evidence>
<dbReference type="InterPro" id="IPR043504">
    <property type="entry name" value="Peptidase_S1_PA_chymotrypsin"/>
</dbReference>
<dbReference type="InterPro" id="IPR033116">
    <property type="entry name" value="TRYPSIN_SER"/>
</dbReference>
<dbReference type="GO" id="GO:0006508">
    <property type="term" value="P:proteolysis"/>
    <property type="evidence" value="ECO:0007669"/>
    <property type="project" value="UniProtKB-KW"/>
</dbReference>
<dbReference type="GO" id="GO:0042381">
    <property type="term" value="P:hemolymph coagulation"/>
    <property type="evidence" value="ECO:0007669"/>
    <property type="project" value="UniProtKB-KW"/>
</dbReference>
<gene>
    <name evidence="12" type="ORF">MNOR_LOCUS16678</name>
</gene>
<dbReference type="InterPro" id="IPR001254">
    <property type="entry name" value="Trypsin_dom"/>
</dbReference>
<dbReference type="Pfam" id="PF00089">
    <property type="entry name" value="Trypsin"/>
    <property type="match status" value="1"/>
</dbReference>
<evidence type="ECO:0000256" key="2">
    <source>
        <dbReference type="ARBA" id="ARBA00022670"/>
    </source>
</evidence>
<dbReference type="CDD" id="cd00190">
    <property type="entry name" value="Tryp_SPc"/>
    <property type="match status" value="1"/>
</dbReference>
<dbReference type="EMBL" id="CAXKWB010011080">
    <property type="protein sequence ID" value="CAL4099971.1"/>
    <property type="molecule type" value="Genomic_DNA"/>
</dbReference>
<keyword evidence="5" id="KW-0353">Hemolymph clotting</keyword>
<sequence>YCDQDGPGEASDLQSMYMMYERNRYEHGKSKLLCTVKGHATGTGSTGSGGSGSGTGGTPGGGTGGGGTGSGGGGTDSGGTTGSQNQICPNTCGKAPDHTGVNRIVGGAEASIGEYPWMALVIVMDGNDEVGACGGSIVTRNHVISAHHCFAKSRLDGAMVIVGEHDVTIQNEANSQSIYASSFIKHPKYDDQTQANDIMILELSQPVIWTPQVGPLCLATMADYEGYLSIVTGWGVTTPRTSPTLQEVGVRVFTQNECQNMYEGKYVITEKQVCAASPGKDSCQGDSGGPLVVMIKNHWYQLGIVSFGIGCAQANFPGVYTYVPYYRDWILENVANGNC</sequence>
<feature type="non-terminal residue" evidence="12">
    <location>
        <position position="1"/>
    </location>
</feature>
<evidence type="ECO:0000256" key="7">
    <source>
        <dbReference type="ARBA" id="ARBA00023157"/>
    </source>
</evidence>
<dbReference type="InterPro" id="IPR009003">
    <property type="entry name" value="Peptidase_S1_PA"/>
</dbReference>
<keyword evidence="1" id="KW-0768">Sushi</keyword>
<evidence type="ECO:0000259" key="11">
    <source>
        <dbReference type="PROSITE" id="PS50240"/>
    </source>
</evidence>
<dbReference type="SMART" id="SM00020">
    <property type="entry name" value="Tryp_SPc"/>
    <property type="match status" value="1"/>
</dbReference>
<dbReference type="GO" id="GO:0004252">
    <property type="term" value="F:serine-type endopeptidase activity"/>
    <property type="evidence" value="ECO:0007669"/>
    <property type="project" value="InterPro"/>
</dbReference>
<proteinExistence type="predicted"/>
<dbReference type="PROSITE" id="PS50240">
    <property type="entry name" value="TRYPSIN_DOM"/>
    <property type="match status" value="1"/>
</dbReference>
<feature type="domain" description="Peptidase S1" evidence="11">
    <location>
        <begin position="104"/>
        <end position="335"/>
    </location>
</feature>
<keyword evidence="13" id="KW-1185">Reference proteome</keyword>
<accession>A0AAV2QXM7</accession>
<dbReference type="EC" id="3.4.21.84" evidence="9"/>
<evidence type="ECO:0000256" key="3">
    <source>
        <dbReference type="ARBA" id="ARBA00022729"/>
    </source>
</evidence>
<evidence type="ECO:0000256" key="9">
    <source>
        <dbReference type="ARBA" id="ARBA00066707"/>
    </source>
</evidence>
<dbReference type="Gene3D" id="2.40.10.10">
    <property type="entry name" value="Trypsin-like serine proteases"/>
    <property type="match status" value="1"/>
</dbReference>
<keyword evidence="6" id="KW-0720">Serine protease</keyword>
<dbReference type="PRINTS" id="PR00722">
    <property type="entry name" value="CHYMOTRYPSIN"/>
</dbReference>
<evidence type="ECO:0000313" key="12">
    <source>
        <dbReference type="EMBL" id="CAL4099971.1"/>
    </source>
</evidence>
<evidence type="ECO:0000256" key="5">
    <source>
        <dbReference type="ARBA" id="ARBA00022820"/>
    </source>
</evidence>
<name>A0AAV2QXM7_MEGNR</name>
<keyword evidence="4" id="KW-0378">Hydrolase</keyword>
<comment type="caution">
    <text evidence="12">The sequence shown here is derived from an EMBL/GenBank/DDBJ whole genome shotgun (WGS) entry which is preliminary data.</text>
</comment>
<feature type="compositionally biased region" description="Gly residues" evidence="10">
    <location>
        <begin position="44"/>
        <end position="81"/>
    </location>
</feature>
<dbReference type="InterPro" id="IPR001314">
    <property type="entry name" value="Peptidase_S1A"/>
</dbReference>
<dbReference type="PANTHER" id="PTHR24253:SF95">
    <property type="entry name" value="CLIP DOMAIN-CONTAINING SERINE PROTEASE"/>
    <property type="match status" value="1"/>
</dbReference>